<sequence>MGKKIGVGLVLMLMFLAIVGPAAIGSTRFQGIAGDYQIDITRLGMPLVFYLRINPDGTFMLSPNTKFDPSESRGTGVLAESRGVYMMIYKEHTPDNPKTATFVLDGPNLVFQSRLPYGQSNILNTAEDPDNPEIIYTLTADTLALSEYYGTYVGSHSTPAMGATVEYVYTLQLKAGLRYVFTSEFAMGGTTYTYSETGTWNVSGQEFTLDPTDEPAVQGTISTDGRITVGIRPSAMAAARTPRELRLATHAHVAGTYFAEKSTPMYTAKVTLVLDMFGHYRYTADVGQPQLYEELGSYDVTGSTITFRPEGGSAYTATLENLVLTGSFRVIGAMPATQMVMYGRAIQGTFAGTATHEGVEYQAVLTLNPNGTYQLLVSDEAGHAVVDKTGTFQMRRAMTLNVVLTGIDPAPTCSVSDSGLNFSIILPGMTATSSMGGLGFSLKRK</sequence>
<dbReference type="Proteomes" id="UP000287233">
    <property type="component" value="Chromosome"/>
</dbReference>
<evidence type="ECO:0000313" key="1">
    <source>
        <dbReference type="EMBL" id="QAA76117.1"/>
    </source>
</evidence>
<evidence type="ECO:0000313" key="2">
    <source>
        <dbReference type="Proteomes" id="UP000287233"/>
    </source>
</evidence>
<dbReference type="KEGG" id="bih:BIP78_0351"/>
<gene>
    <name evidence="1" type="ORF">BIP78_0351</name>
</gene>
<protein>
    <submittedName>
        <fullName evidence="1">Uncharacterized protein</fullName>
    </submittedName>
</protein>
<proteinExistence type="predicted"/>
<dbReference type="AlphaFoldDB" id="A0A410FSS3"/>
<organism evidence="1 2">
    <name type="scientific">Bipolaricaulis sibiricus</name>
    <dbReference type="NCBI Taxonomy" id="2501609"/>
    <lineage>
        <taxon>Bacteria</taxon>
        <taxon>Candidatus Bipolaricaulota</taxon>
        <taxon>Candidatus Bipolaricaulia</taxon>
        <taxon>Candidatus Bipolaricaulales</taxon>
        <taxon>Candidatus Bipolaricaulaceae</taxon>
        <taxon>Candidatus Bipolaricaulis</taxon>
    </lineage>
</organism>
<accession>A0A410FSS3</accession>
<name>A0A410FSS3_BIPS1</name>
<dbReference type="EMBL" id="CP034928">
    <property type="protein sequence ID" value="QAA76117.1"/>
    <property type="molecule type" value="Genomic_DNA"/>
</dbReference>
<reference evidence="2" key="1">
    <citation type="submission" date="2018-12" db="EMBL/GenBank/DDBJ databases">
        <title>Complete genome sequence of an uncultured bacterium of the candidate phylum Bipolaricaulota.</title>
        <authorList>
            <person name="Kadnikov V.V."/>
            <person name="Mardanov A.V."/>
            <person name="Beletsky A.V."/>
            <person name="Frank Y.A."/>
            <person name="Karnachuk O.V."/>
            <person name="Ravin N.V."/>
        </authorList>
    </citation>
    <scope>NUCLEOTIDE SEQUENCE [LARGE SCALE GENOMIC DNA]</scope>
</reference>